<dbReference type="InterPro" id="IPR019188">
    <property type="entry name" value="SNAPC1"/>
</dbReference>
<dbReference type="SMART" id="SM00593">
    <property type="entry name" value="RUN"/>
    <property type="match status" value="1"/>
</dbReference>
<keyword evidence="1 2" id="KW-0175">Coiled coil</keyword>
<feature type="coiled-coil region" evidence="2">
    <location>
        <begin position="580"/>
        <end position="642"/>
    </location>
</feature>
<dbReference type="GO" id="GO:0005737">
    <property type="term" value="C:cytoplasm"/>
    <property type="evidence" value="ECO:0007669"/>
    <property type="project" value="TreeGrafter"/>
</dbReference>
<organism evidence="5 6">
    <name type="scientific">Ditylenchus dipsaci</name>
    <dbReference type="NCBI Taxonomy" id="166011"/>
    <lineage>
        <taxon>Eukaryota</taxon>
        <taxon>Metazoa</taxon>
        <taxon>Ecdysozoa</taxon>
        <taxon>Nematoda</taxon>
        <taxon>Chromadorea</taxon>
        <taxon>Rhabditida</taxon>
        <taxon>Tylenchina</taxon>
        <taxon>Tylenchomorpha</taxon>
        <taxon>Sphaerularioidea</taxon>
        <taxon>Anguinidae</taxon>
        <taxon>Anguininae</taxon>
        <taxon>Ditylenchus</taxon>
    </lineage>
</organism>
<dbReference type="WBParaSite" id="jg18094">
    <property type="protein sequence ID" value="jg18094"/>
    <property type="gene ID" value="jg18094"/>
</dbReference>
<dbReference type="InterPro" id="IPR037213">
    <property type="entry name" value="Run_dom_sf"/>
</dbReference>
<keyword evidence="5" id="KW-1185">Reference proteome</keyword>
<dbReference type="InterPro" id="IPR047335">
    <property type="entry name" value="RUFY1-3"/>
</dbReference>
<accession>A0A915DC63</accession>
<dbReference type="SUPFAM" id="SSF140741">
    <property type="entry name" value="RUN domain-like"/>
    <property type="match status" value="1"/>
</dbReference>
<dbReference type="PANTHER" id="PTHR45956:SF6">
    <property type="entry name" value="RUN DOMAIN-CONTAINING PROTEIN"/>
    <property type="match status" value="1"/>
</dbReference>
<dbReference type="Pfam" id="PF02759">
    <property type="entry name" value="RUN"/>
    <property type="match status" value="1"/>
</dbReference>
<feature type="region of interest" description="Disordered" evidence="3">
    <location>
        <begin position="661"/>
        <end position="687"/>
    </location>
</feature>
<dbReference type="Pfam" id="PF09808">
    <property type="entry name" value="SNAPC1"/>
    <property type="match status" value="1"/>
</dbReference>
<dbReference type="PROSITE" id="PS50826">
    <property type="entry name" value="RUN"/>
    <property type="match status" value="1"/>
</dbReference>
<name>A0A915DC63_9BILA</name>
<evidence type="ECO:0000256" key="1">
    <source>
        <dbReference type="ARBA" id="ARBA00023054"/>
    </source>
</evidence>
<dbReference type="Proteomes" id="UP000887574">
    <property type="component" value="Unplaced"/>
</dbReference>
<dbReference type="PANTHER" id="PTHR45956">
    <property type="entry name" value="RUN AND FYVE DOMAIN-CONTAINING PROTEIN 2-LIKE PROTEIN"/>
    <property type="match status" value="1"/>
</dbReference>
<evidence type="ECO:0000256" key="3">
    <source>
        <dbReference type="SAM" id="MobiDB-lite"/>
    </source>
</evidence>
<feature type="domain" description="RUN" evidence="4">
    <location>
        <begin position="346"/>
        <end position="500"/>
    </location>
</feature>
<evidence type="ECO:0000256" key="2">
    <source>
        <dbReference type="SAM" id="Coils"/>
    </source>
</evidence>
<protein>
    <submittedName>
        <fullName evidence="6">RUN domain-containing protein</fullName>
    </submittedName>
</protein>
<proteinExistence type="predicted"/>
<dbReference type="Gene3D" id="1.20.58.900">
    <property type="match status" value="1"/>
</dbReference>
<dbReference type="AlphaFoldDB" id="A0A915DC63"/>
<dbReference type="InterPro" id="IPR004012">
    <property type="entry name" value="Run_dom"/>
</dbReference>
<evidence type="ECO:0000313" key="5">
    <source>
        <dbReference type="Proteomes" id="UP000887574"/>
    </source>
</evidence>
<evidence type="ECO:0000313" key="6">
    <source>
        <dbReference type="WBParaSite" id="jg18094"/>
    </source>
</evidence>
<reference evidence="6" key="1">
    <citation type="submission" date="2022-11" db="UniProtKB">
        <authorList>
            <consortium name="WormBaseParasite"/>
        </authorList>
    </citation>
    <scope>IDENTIFICATION</scope>
</reference>
<sequence length="687" mass="79387">MEKRTKKSNDSNDIQVTILEDRLFKALKEDVDSLARAFINLSVVEFSEFVRLFRRKEFGLIFLGRLSASEFTEFSEVLLQYCSRYMLVEPPTGTSLPSYYLNKDYIPKPSNKDERWINEPRWTNFAYSAFGPQIEQLYEFVTQTLLPNQLFEAVFCLFRLFQENAFAITPFEIEYNVLHFRRYDFSPADDSNAEGIDEVEDGSSDFLRLKALCRDETLGHAASIHSMYSNLRSGICAEHSDREEIQSLIHLEIVDLPACARDLLSKAEADYQEEIKKKQQMKSEGKQRGVKQSRMSQLKEEAFESFSVPNILCIMNVLSFVPNLVGGGLDDHKCVSKRSQRIHRENERANLLSITHLVLNSFLDDAIRAIGSWRQRPEKFLIFYKSLFPAILSLRKPETEIWTLIGEVGKRRSQQDMADSWNSISELTNLSTCISKFRAFWKLSITQKKLADYFQAIVDSDLVCDFYEPWALLRSDKCSLLGGAFLALGVFDCNLLMEFDQLQEQVCSFDISPYLKLPTLLSDLKIILDQKQYLEERNRQLSETIEHLKKKLDVNLQSNGNNSSASLESEDKSLIFTQRLGDLEREREILQARLAERDDAVRLSQQQLSDTKHLNEDLYEKLRAAEGLNKRLQRDLHSLRDSHAHEMSELNRSLESFRRYRTASEQEEVENESSSSGEDLEQCSGTN</sequence>
<evidence type="ECO:0000259" key="4">
    <source>
        <dbReference type="PROSITE" id="PS50826"/>
    </source>
</evidence>